<dbReference type="AlphaFoldDB" id="A0A7Z8JW85"/>
<evidence type="ECO:0000256" key="1">
    <source>
        <dbReference type="SAM" id="MobiDB-lite"/>
    </source>
</evidence>
<evidence type="ECO:0000313" key="2">
    <source>
        <dbReference type="EMBL" id="TKR21991.1"/>
    </source>
</evidence>
<proteinExistence type="predicted"/>
<evidence type="ECO:0000313" key="3">
    <source>
        <dbReference type="Proteomes" id="UP000308121"/>
    </source>
</evidence>
<dbReference type="OrthoDB" id="4829685at2"/>
<comment type="caution">
    <text evidence="2">The sequence shown here is derived from an EMBL/GenBank/DDBJ whole genome shotgun (WGS) entry which is preliminary data.</text>
</comment>
<dbReference type="RefSeq" id="WP_154731133.1">
    <property type="nucleotide sequence ID" value="NZ_SZYE01000280.1"/>
</dbReference>
<evidence type="ECO:0008006" key="4">
    <source>
        <dbReference type="Google" id="ProtNLM"/>
    </source>
</evidence>
<dbReference type="Proteomes" id="UP000308121">
    <property type="component" value="Unassembled WGS sequence"/>
</dbReference>
<name>A0A7Z8JW85_9CELL</name>
<feature type="region of interest" description="Disordered" evidence="1">
    <location>
        <begin position="12"/>
        <end position="42"/>
    </location>
</feature>
<protein>
    <recommendedName>
        <fullName evidence="4">ANTAR domain-containing protein</fullName>
    </recommendedName>
</protein>
<accession>A0A7Z8JW85</accession>
<organism evidence="2 3">
    <name type="scientific">Cellulomonas hominis</name>
    <dbReference type="NCBI Taxonomy" id="156981"/>
    <lineage>
        <taxon>Bacteria</taxon>
        <taxon>Bacillati</taxon>
        <taxon>Actinomycetota</taxon>
        <taxon>Actinomycetes</taxon>
        <taxon>Micrococcales</taxon>
        <taxon>Cellulomonadaceae</taxon>
        <taxon>Cellulomonas</taxon>
    </lineage>
</organism>
<sequence length="184" mass="18346">MAARLAEVEELVGDGPASRAARHGRSVGTVLGPGAPGRPAELPPDVPEVPPVFAVLAGGVVDPADAVTVRAWPVRVDGRPVAALTVHGPARLATAEVLADGQVLADALGPALVGPAVAGASARARRHRAVGMLVAQTGLTPDDAAALLRARAWAEDVPVADLEDAVLARRATFADGGTGGPLTA</sequence>
<dbReference type="EMBL" id="SZYE01000280">
    <property type="protein sequence ID" value="TKR21991.1"/>
    <property type="molecule type" value="Genomic_DNA"/>
</dbReference>
<gene>
    <name evidence="2" type="ORF">FA014_18820</name>
</gene>
<reference evidence="2 3" key="1">
    <citation type="submission" date="2019-05" db="EMBL/GenBank/DDBJ databases">
        <title>Genome sequence of Cellulomonas hominis strain CS1.</title>
        <authorList>
            <person name="Belmont J."/>
            <person name="Maclea K.S."/>
        </authorList>
    </citation>
    <scope>NUCLEOTIDE SEQUENCE [LARGE SCALE GENOMIC DNA]</scope>
    <source>
        <strain evidence="2 3">CS1</strain>
    </source>
</reference>